<evidence type="ECO:0000256" key="1">
    <source>
        <dbReference type="SAM" id="MobiDB-lite"/>
    </source>
</evidence>
<dbReference type="EMBL" id="BK016081">
    <property type="protein sequence ID" value="DAF93281.1"/>
    <property type="molecule type" value="Genomic_DNA"/>
</dbReference>
<name>A0A8S5UFL5_9VIRU</name>
<sequence length="87" mass="10054">MDKLICSDRILRHPQYHTWKKRDLAKAIEDAPTIDPVHAAGGCYCWECGYCGVPVFTEGVLLCRRGNRPERKNRDDFCSRGKLKEEE</sequence>
<protein>
    <submittedName>
        <fullName evidence="2">Uncharacterized protein</fullName>
    </submittedName>
</protein>
<accession>A0A8S5UFL5</accession>
<feature type="region of interest" description="Disordered" evidence="1">
    <location>
        <begin position="68"/>
        <end position="87"/>
    </location>
</feature>
<proteinExistence type="predicted"/>
<reference evidence="2" key="1">
    <citation type="journal article" date="2021" name="Proc. Natl. Acad. Sci. U.S.A.">
        <title>A Catalog of Tens of Thousands of Viruses from Human Metagenomes Reveals Hidden Associations with Chronic Diseases.</title>
        <authorList>
            <person name="Tisza M.J."/>
            <person name="Buck C.B."/>
        </authorList>
    </citation>
    <scope>NUCLEOTIDE SEQUENCE</scope>
    <source>
        <strain evidence="2">CtR9T2</strain>
    </source>
</reference>
<organism evidence="2">
    <name type="scientific">Phage sp. ctR9T2</name>
    <dbReference type="NCBI Taxonomy" id="2825795"/>
    <lineage>
        <taxon>Viruses</taxon>
    </lineage>
</organism>
<evidence type="ECO:0000313" key="2">
    <source>
        <dbReference type="EMBL" id="DAF93281.1"/>
    </source>
</evidence>